<organism evidence="2 3">
    <name type="scientific">Mortierella hygrophila</name>
    <dbReference type="NCBI Taxonomy" id="979708"/>
    <lineage>
        <taxon>Eukaryota</taxon>
        <taxon>Fungi</taxon>
        <taxon>Fungi incertae sedis</taxon>
        <taxon>Mucoromycota</taxon>
        <taxon>Mortierellomycotina</taxon>
        <taxon>Mortierellomycetes</taxon>
        <taxon>Mortierellales</taxon>
        <taxon>Mortierellaceae</taxon>
        <taxon>Mortierella</taxon>
    </lineage>
</organism>
<gene>
    <name evidence="2" type="ORF">EC957_000742</name>
</gene>
<name>A0A9P6F6L8_9FUNG</name>
<dbReference type="Proteomes" id="UP000723463">
    <property type="component" value="Unassembled WGS sequence"/>
</dbReference>
<feature type="signal peptide" evidence="1">
    <location>
        <begin position="1"/>
        <end position="24"/>
    </location>
</feature>
<proteinExistence type="predicted"/>
<evidence type="ECO:0000256" key="1">
    <source>
        <dbReference type="SAM" id="SignalP"/>
    </source>
</evidence>
<accession>A0A9P6F6L8</accession>
<reference evidence="2" key="1">
    <citation type="journal article" date="2020" name="Fungal Divers.">
        <title>Resolving the Mortierellaceae phylogeny through synthesis of multi-gene phylogenetics and phylogenomics.</title>
        <authorList>
            <person name="Vandepol N."/>
            <person name="Liber J."/>
            <person name="Desiro A."/>
            <person name="Na H."/>
            <person name="Kennedy M."/>
            <person name="Barry K."/>
            <person name="Grigoriev I.V."/>
            <person name="Miller A.N."/>
            <person name="O'Donnell K."/>
            <person name="Stajich J.E."/>
            <person name="Bonito G."/>
        </authorList>
    </citation>
    <scope>NUCLEOTIDE SEQUENCE</scope>
    <source>
        <strain evidence="2">NRRL 2591</strain>
    </source>
</reference>
<comment type="caution">
    <text evidence="2">The sequence shown here is derived from an EMBL/GenBank/DDBJ whole genome shotgun (WGS) entry which is preliminary data.</text>
</comment>
<keyword evidence="1" id="KW-0732">Signal</keyword>
<dbReference type="EMBL" id="JAAAXW010000110">
    <property type="protein sequence ID" value="KAF9543558.1"/>
    <property type="molecule type" value="Genomic_DNA"/>
</dbReference>
<dbReference type="AlphaFoldDB" id="A0A9P6F6L8"/>
<feature type="chain" id="PRO_5040197380" evidence="1">
    <location>
        <begin position="25"/>
        <end position="108"/>
    </location>
</feature>
<protein>
    <submittedName>
        <fullName evidence="2">Uncharacterized protein</fullName>
    </submittedName>
</protein>
<keyword evidence="3" id="KW-1185">Reference proteome</keyword>
<evidence type="ECO:0000313" key="2">
    <source>
        <dbReference type="EMBL" id="KAF9543558.1"/>
    </source>
</evidence>
<sequence length="108" mass="11654">MIAKFALALLVASSLGLLASQADAKKYSQAYDCYIVIGKIQRCYDGSAKDLTRCSISSRLPSDQTYYAPRSIGGQTYPFGTSVVTLQTVDGTYEKVDVATFFGVCEGQ</sequence>
<evidence type="ECO:0000313" key="3">
    <source>
        <dbReference type="Proteomes" id="UP000723463"/>
    </source>
</evidence>